<dbReference type="KEGG" id="tpx:Turpa_0001"/>
<dbReference type="InterPro" id="IPR001584">
    <property type="entry name" value="Integrase_cat-core"/>
</dbReference>
<keyword evidence="2" id="KW-0614">Plasmid</keyword>
<name>I4BBZ6_TURPD</name>
<accession>I4BBZ6</accession>
<evidence type="ECO:0000313" key="3">
    <source>
        <dbReference type="Proteomes" id="UP000006048"/>
    </source>
</evidence>
<dbReference type="InterPro" id="IPR036397">
    <property type="entry name" value="RNaseH_sf"/>
</dbReference>
<gene>
    <name evidence="2" type="ordered locus">Turpa_0001</name>
</gene>
<dbReference type="PATRIC" id="fig|869212.3.peg.4210"/>
<organism evidence="2 3">
    <name type="scientific">Turneriella parva (strain ATCC BAA-1111 / DSM 21527 / NCTC 11395 / H)</name>
    <name type="common">Leptospira parva</name>
    <dbReference type="NCBI Taxonomy" id="869212"/>
    <lineage>
        <taxon>Bacteria</taxon>
        <taxon>Pseudomonadati</taxon>
        <taxon>Spirochaetota</taxon>
        <taxon>Spirochaetia</taxon>
        <taxon>Leptospirales</taxon>
        <taxon>Leptospiraceae</taxon>
        <taxon>Turneriella</taxon>
    </lineage>
</organism>
<dbReference type="Pfam" id="PF13683">
    <property type="entry name" value="rve_3"/>
    <property type="match status" value="1"/>
</dbReference>
<dbReference type="GO" id="GO:0015074">
    <property type="term" value="P:DNA integration"/>
    <property type="evidence" value="ECO:0007669"/>
    <property type="project" value="InterPro"/>
</dbReference>
<dbReference type="HOGENOM" id="CLU_027402_15_3_12"/>
<dbReference type="SUPFAM" id="SSF46689">
    <property type="entry name" value="Homeodomain-like"/>
    <property type="match status" value="1"/>
</dbReference>
<dbReference type="PROSITE" id="PS50994">
    <property type="entry name" value="INTEGRASE"/>
    <property type="match status" value="1"/>
</dbReference>
<dbReference type="InterPro" id="IPR012337">
    <property type="entry name" value="RNaseH-like_sf"/>
</dbReference>
<keyword evidence="3" id="KW-1185">Reference proteome</keyword>
<dbReference type="InterPro" id="IPR009057">
    <property type="entry name" value="Homeodomain-like_sf"/>
</dbReference>
<feature type="domain" description="Integrase catalytic" evidence="1">
    <location>
        <begin position="139"/>
        <end position="306"/>
    </location>
</feature>
<dbReference type="PANTHER" id="PTHR47515:SF2">
    <property type="entry name" value="INTEGRASE CORE DOMAIN PROTEIN"/>
    <property type="match status" value="1"/>
</dbReference>
<protein>
    <submittedName>
        <fullName evidence="2">Integrase catalytic region</fullName>
    </submittedName>
</protein>
<sequence>MPWKETNVYEERMKFVVAWKEGGWSMTDLCREFGISRVTGYKYLEQYESQGLDGLKDRSRAPKRQPKAVRPKIVEMIIRARDSHPTWGARKLLALIKRRYPGVSDWPCPSTVGRILSRKGLTRKQKRQRKAVPVYPLSHVTEPNDVWCADFKGHFTVGNGLRCDPVTITDAHSRFLLGCKIVPKTNTENTQAIFAEVFREFGMPHAIRTDNGAPFASTSLAGLSRLSVWWLKLGIGLERIEPGKPQQNGRHERMHKTLKEATALPPKSSLDDQQLAFDLFMEEYNYERPHEALRDKLPSELYKRSPREYPEKLPEIAYATNIETCRVNDAGNIGYAGFRIFLSGALAGELVGLEEISERHARIHFASVALGVIDMFTGKVLQYRNPMPIKPL</sequence>
<dbReference type="Gene3D" id="3.30.420.10">
    <property type="entry name" value="Ribonuclease H-like superfamily/Ribonuclease H"/>
    <property type="match status" value="1"/>
</dbReference>
<dbReference type="InterPro" id="IPR047656">
    <property type="entry name" value="IS481-like_transpos"/>
</dbReference>
<geneLocation type="plasmid" evidence="2 3">
    <name>pTURPA.01</name>
</geneLocation>
<dbReference type="PANTHER" id="PTHR47515">
    <property type="entry name" value="LOW CALCIUM RESPONSE LOCUS PROTEIN T"/>
    <property type="match status" value="1"/>
</dbReference>
<reference evidence="2 3" key="1">
    <citation type="submission" date="2012-06" db="EMBL/GenBank/DDBJ databases">
        <title>The complete plasmid of genome of Turneriella parva DSM 21527.</title>
        <authorList>
            <consortium name="US DOE Joint Genome Institute (JGI-PGF)"/>
            <person name="Lucas S."/>
            <person name="Han J."/>
            <person name="Lapidus A."/>
            <person name="Bruce D."/>
            <person name="Goodwin L."/>
            <person name="Pitluck S."/>
            <person name="Peters L."/>
            <person name="Kyrpides N."/>
            <person name="Mavromatis K."/>
            <person name="Ivanova N."/>
            <person name="Mikhailova N."/>
            <person name="Chertkov O."/>
            <person name="Detter J.C."/>
            <person name="Tapia R."/>
            <person name="Han C."/>
            <person name="Land M."/>
            <person name="Hauser L."/>
            <person name="Markowitz V."/>
            <person name="Cheng J.-F."/>
            <person name="Hugenholtz P."/>
            <person name="Woyke T."/>
            <person name="Wu D."/>
            <person name="Gronow S."/>
            <person name="Wellnitz S."/>
            <person name="Brambilla E."/>
            <person name="Klenk H.-P."/>
            <person name="Eisen J.A."/>
        </authorList>
    </citation>
    <scope>NUCLEOTIDE SEQUENCE [LARGE SCALE GENOMIC DNA]</scope>
    <source>
        <strain evidence="3">ATCC BAA-1111 / DSM 21527 / NCTC 11395 / H</strain>
        <plasmid evidence="3">Plasmid pTURPA.01</plasmid>
    </source>
</reference>
<dbReference type="EMBL" id="CP002960">
    <property type="protein sequence ID" value="AFM14803.1"/>
    <property type="molecule type" value="Genomic_DNA"/>
</dbReference>
<dbReference type="Proteomes" id="UP000006048">
    <property type="component" value="Plasmid pTURPA.01"/>
</dbReference>
<proteinExistence type="predicted"/>
<dbReference type="SUPFAM" id="SSF53098">
    <property type="entry name" value="Ribonuclease H-like"/>
    <property type="match status" value="1"/>
</dbReference>
<evidence type="ECO:0000259" key="1">
    <source>
        <dbReference type="PROSITE" id="PS50994"/>
    </source>
</evidence>
<evidence type="ECO:0000313" key="2">
    <source>
        <dbReference type="EMBL" id="AFM14803.1"/>
    </source>
</evidence>
<dbReference type="GO" id="GO:0003676">
    <property type="term" value="F:nucleic acid binding"/>
    <property type="evidence" value="ECO:0007669"/>
    <property type="project" value="InterPro"/>
</dbReference>
<dbReference type="OrthoDB" id="344043at2"/>
<dbReference type="Pfam" id="PF13565">
    <property type="entry name" value="HTH_32"/>
    <property type="match status" value="1"/>
</dbReference>
<dbReference type="RefSeq" id="WP_014805278.1">
    <property type="nucleotide sequence ID" value="NC_018021.1"/>
</dbReference>
<dbReference type="AlphaFoldDB" id="I4BBZ6"/>
<dbReference type="NCBIfam" id="NF033577">
    <property type="entry name" value="transpos_IS481"/>
    <property type="match status" value="1"/>
</dbReference>